<keyword evidence="2" id="KW-1185">Reference proteome</keyword>
<name>A0A6A5RA33_9PLEO</name>
<dbReference type="GeneID" id="54346720"/>
<dbReference type="AlphaFoldDB" id="A0A6A5RA33"/>
<dbReference type="EMBL" id="ML978996">
    <property type="protein sequence ID" value="KAF1924189.1"/>
    <property type="molecule type" value="Genomic_DNA"/>
</dbReference>
<sequence>MGVLEDVSMRLWWWEWRRGAEASRRLGGRRGDWASERLLSNRGPTHSPTVESAPASGPRIAAAAVAAAAAAAKPRRFISREITANPPSSWRIHACRALAGLWQRSGLLEPRILVVLSLSLQSADVGRVRDCWCSPKPR</sequence>
<dbReference type="Proteomes" id="UP000800082">
    <property type="component" value="Unassembled WGS sequence"/>
</dbReference>
<gene>
    <name evidence="1" type="ORF">M421DRAFT_296486</name>
</gene>
<dbReference type="RefSeq" id="XP_033444442.1">
    <property type="nucleotide sequence ID" value="XM_033589073.1"/>
</dbReference>
<protein>
    <submittedName>
        <fullName evidence="1">Uncharacterized protein</fullName>
    </submittedName>
</protein>
<proteinExistence type="predicted"/>
<organism evidence="1 2">
    <name type="scientific">Didymella exigua CBS 183.55</name>
    <dbReference type="NCBI Taxonomy" id="1150837"/>
    <lineage>
        <taxon>Eukaryota</taxon>
        <taxon>Fungi</taxon>
        <taxon>Dikarya</taxon>
        <taxon>Ascomycota</taxon>
        <taxon>Pezizomycotina</taxon>
        <taxon>Dothideomycetes</taxon>
        <taxon>Pleosporomycetidae</taxon>
        <taxon>Pleosporales</taxon>
        <taxon>Pleosporineae</taxon>
        <taxon>Didymellaceae</taxon>
        <taxon>Didymella</taxon>
    </lineage>
</organism>
<reference evidence="1" key="1">
    <citation type="journal article" date="2020" name="Stud. Mycol.">
        <title>101 Dothideomycetes genomes: a test case for predicting lifestyles and emergence of pathogens.</title>
        <authorList>
            <person name="Haridas S."/>
            <person name="Albert R."/>
            <person name="Binder M."/>
            <person name="Bloem J."/>
            <person name="Labutti K."/>
            <person name="Salamov A."/>
            <person name="Andreopoulos B."/>
            <person name="Baker S."/>
            <person name="Barry K."/>
            <person name="Bills G."/>
            <person name="Bluhm B."/>
            <person name="Cannon C."/>
            <person name="Castanera R."/>
            <person name="Culley D."/>
            <person name="Daum C."/>
            <person name="Ezra D."/>
            <person name="Gonzalez J."/>
            <person name="Henrissat B."/>
            <person name="Kuo A."/>
            <person name="Liang C."/>
            <person name="Lipzen A."/>
            <person name="Lutzoni F."/>
            <person name="Magnuson J."/>
            <person name="Mondo S."/>
            <person name="Nolan M."/>
            <person name="Ohm R."/>
            <person name="Pangilinan J."/>
            <person name="Park H.-J."/>
            <person name="Ramirez L."/>
            <person name="Alfaro M."/>
            <person name="Sun H."/>
            <person name="Tritt A."/>
            <person name="Yoshinaga Y."/>
            <person name="Zwiers L.-H."/>
            <person name="Turgeon B."/>
            <person name="Goodwin S."/>
            <person name="Spatafora J."/>
            <person name="Crous P."/>
            <person name="Grigoriev I."/>
        </authorList>
    </citation>
    <scope>NUCLEOTIDE SEQUENCE</scope>
    <source>
        <strain evidence="1">CBS 183.55</strain>
    </source>
</reference>
<accession>A0A6A5RA33</accession>
<evidence type="ECO:0000313" key="2">
    <source>
        <dbReference type="Proteomes" id="UP000800082"/>
    </source>
</evidence>
<evidence type="ECO:0000313" key="1">
    <source>
        <dbReference type="EMBL" id="KAF1924189.1"/>
    </source>
</evidence>